<comment type="cofactor">
    <cofactor evidence="1">
        <name>Zn(2+)</name>
        <dbReference type="ChEBI" id="CHEBI:29105"/>
    </cofactor>
</comment>
<dbReference type="Gene3D" id="3.30.70.360">
    <property type="match status" value="1"/>
</dbReference>
<evidence type="ECO:0000313" key="7">
    <source>
        <dbReference type="EMBL" id="MBB5873801.1"/>
    </source>
</evidence>
<keyword evidence="4" id="KW-0378">Hydrolase</keyword>
<evidence type="ECO:0000256" key="2">
    <source>
        <dbReference type="ARBA" id="ARBA00006247"/>
    </source>
</evidence>
<dbReference type="Gene3D" id="1.10.150.900">
    <property type="match status" value="1"/>
</dbReference>
<dbReference type="NCBIfam" id="NF005913">
    <property type="entry name" value="PRK07906.1"/>
    <property type="match status" value="1"/>
</dbReference>
<dbReference type="EMBL" id="JACHMN010000003">
    <property type="protein sequence ID" value="MBB5873801.1"/>
    <property type="molecule type" value="Genomic_DNA"/>
</dbReference>
<dbReference type="InterPro" id="IPR011650">
    <property type="entry name" value="Peptidase_M20_dimer"/>
</dbReference>
<comment type="similarity">
    <text evidence="2">Belongs to the peptidase M20A family.</text>
</comment>
<dbReference type="SUPFAM" id="SSF53187">
    <property type="entry name" value="Zn-dependent exopeptidases"/>
    <property type="match status" value="1"/>
</dbReference>
<comment type="caution">
    <text evidence="7">The sequence shown here is derived from an EMBL/GenBank/DDBJ whole genome shotgun (WGS) entry which is preliminary data.</text>
</comment>
<feature type="domain" description="Peptidase M20 dimerisation" evidence="6">
    <location>
        <begin position="190"/>
        <end position="325"/>
    </location>
</feature>
<dbReference type="RefSeq" id="WP_184845395.1">
    <property type="nucleotide sequence ID" value="NZ_JACHMN010000003.1"/>
</dbReference>
<dbReference type="PROSITE" id="PS00758">
    <property type="entry name" value="ARGE_DAPE_CPG2_1"/>
    <property type="match status" value="1"/>
</dbReference>
<keyword evidence="5" id="KW-0862">Zinc</keyword>
<dbReference type="AlphaFoldDB" id="A0A841C4Q3"/>
<dbReference type="InterPro" id="IPR050072">
    <property type="entry name" value="Peptidase_M20A"/>
</dbReference>
<dbReference type="InterPro" id="IPR036264">
    <property type="entry name" value="Bact_exopeptidase_dim_dom"/>
</dbReference>
<protein>
    <submittedName>
        <fullName evidence="7">Acetylornithine deacetylase/succinyl-diaminopimelate desuccinylase-like protein</fullName>
    </submittedName>
</protein>
<dbReference type="PANTHER" id="PTHR43808">
    <property type="entry name" value="ACETYLORNITHINE DEACETYLASE"/>
    <property type="match status" value="1"/>
</dbReference>
<evidence type="ECO:0000256" key="3">
    <source>
        <dbReference type="ARBA" id="ARBA00022723"/>
    </source>
</evidence>
<dbReference type="PANTHER" id="PTHR43808:SF8">
    <property type="entry name" value="PEPTIDASE M20 DIMERISATION DOMAIN-CONTAINING PROTEIN"/>
    <property type="match status" value="1"/>
</dbReference>
<evidence type="ECO:0000313" key="8">
    <source>
        <dbReference type="Proteomes" id="UP000587527"/>
    </source>
</evidence>
<reference evidence="7 8" key="1">
    <citation type="submission" date="2020-08" db="EMBL/GenBank/DDBJ databases">
        <title>Sequencing the genomes of 1000 actinobacteria strains.</title>
        <authorList>
            <person name="Klenk H.-P."/>
        </authorList>
    </citation>
    <scope>NUCLEOTIDE SEQUENCE [LARGE SCALE GENOMIC DNA]</scope>
    <source>
        <strain evidence="7 8">DSM 45362</strain>
    </source>
</reference>
<dbReference type="InterPro" id="IPR001261">
    <property type="entry name" value="ArgE/DapE_CS"/>
</dbReference>
<evidence type="ECO:0000256" key="1">
    <source>
        <dbReference type="ARBA" id="ARBA00001947"/>
    </source>
</evidence>
<dbReference type="GO" id="GO:0016787">
    <property type="term" value="F:hydrolase activity"/>
    <property type="evidence" value="ECO:0007669"/>
    <property type="project" value="UniProtKB-KW"/>
</dbReference>
<dbReference type="Pfam" id="PF07687">
    <property type="entry name" value="M20_dimer"/>
    <property type="match status" value="1"/>
</dbReference>
<dbReference type="CDD" id="cd05675">
    <property type="entry name" value="M20_yscS_like"/>
    <property type="match status" value="1"/>
</dbReference>
<dbReference type="Gene3D" id="3.40.630.10">
    <property type="entry name" value="Zn peptidases"/>
    <property type="match status" value="1"/>
</dbReference>
<dbReference type="FunFam" id="3.40.630.10:FF:000023">
    <property type="entry name" value="M20/M25/M40 family metallo-hydrolase"/>
    <property type="match status" value="1"/>
</dbReference>
<dbReference type="InterPro" id="IPR002933">
    <property type="entry name" value="Peptidase_M20"/>
</dbReference>
<dbReference type="FunFam" id="1.10.150.900:FF:000002">
    <property type="entry name" value="M20/M25/M40 family peptidase"/>
    <property type="match status" value="1"/>
</dbReference>
<gene>
    <name evidence="7" type="ORF">F4553_007235</name>
</gene>
<dbReference type="Proteomes" id="UP000587527">
    <property type="component" value="Unassembled WGS sequence"/>
</dbReference>
<name>A0A841C4Q3_9ACTN</name>
<keyword evidence="8" id="KW-1185">Reference proteome</keyword>
<evidence type="ECO:0000256" key="4">
    <source>
        <dbReference type="ARBA" id="ARBA00022801"/>
    </source>
</evidence>
<dbReference type="Pfam" id="PF01546">
    <property type="entry name" value="Peptidase_M20"/>
    <property type="match status" value="1"/>
</dbReference>
<keyword evidence="3" id="KW-0479">Metal-binding</keyword>
<sequence length="430" mass="46144">MSDVVELCRDLIRIDSTNTGDLATSAGERAAAEYVAGVLGEAGLEPAVLETAKGRTNLVARIPGRDSSRGALLVHGHLDVVPADASEWSVHPFSGELRDGYVWGRGAVDMKDFDAMMLATVKQWHREGYVPPRDIVLAFTADEEAGGDYGAHYLVRDHPELFDGCTEAIGEVGGFSVSIGGDLRLYLIQTAEKGIDWLRLHATGRPGHGSMINDDNAVTALCEAVARLGRHRFPLEVTPTTKAFLEHISEILGIELDLENPEAAVAKLGPIASLVGATLRNTANPSRLAAGYKDNVIPGRASATIDCRTLPGFEETFREQLRAVIGDGLEIETVHHQEALETTFDGPLVDAMAAALRAEDAGARPVPYMLSGGTDAKAFATLGMRCFGFSPLKLPADLNFAALFHGIDERVPVEGLEFGVRVLDRLLRNS</sequence>
<accession>A0A841C4Q3</accession>
<dbReference type="SUPFAM" id="SSF55031">
    <property type="entry name" value="Bacterial exopeptidase dimerisation domain"/>
    <property type="match status" value="1"/>
</dbReference>
<evidence type="ECO:0000259" key="6">
    <source>
        <dbReference type="Pfam" id="PF07687"/>
    </source>
</evidence>
<proteinExistence type="inferred from homology"/>
<evidence type="ECO:0000256" key="5">
    <source>
        <dbReference type="ARBA" id="ARBA00022833"/>
    </source>
</evidence>
<dbReference type="GO" id="GO:0046872">
    <property type="term" value="F:metal ion binding"/>
    <property type="evidence" value="ECO:0007669"/>
    <property type="project" value="UniProtKB-KW"/>
</dbReference>
<organism evidence="7 8">
    <name type="scientific">Allocatelliglobosispora scoriae</name>
    <dbReference type="NCBI Taxonomy" id="643052"/>
    <lineage>
        <taxon>Bacteria</taxon>
        <taxon>Bacillati</taxon>
        <taxon>Actinomycetota</taxon>
        <taxon>Actinomycetes</taxon>
        <taxon>Micromonosporales</taxon>
        <taxon>Micromonosporaceae</taxon>
        <taxon>Allocatelliglobosispora</taxon>
    </lineage>
</organism>